<feature type="domain" description="RCK C-terminal" evidence="8">
    <location>
        <begin position="366"/>
        <end position="446"/>
    </location>
</feature>
<feature type="domain" description="RCK N-terminal" evidence="7">
    <location>
        <begin position="1"/>
        <end position="121"/>
    </location>
</feature>
<dbReference type="EMBL" id="FXTB01000010">
    <property type="protein sequence ID" value="SMO85729.1"/>
    <property type="molecule type" value="Genomic_DNA"/>
</dbReference>
<evidence type="ECO:0000256" key="4">
    <source>
        <dbReference type="ARBA" id="ARBA00022958"/>
    </source>
</evidence>
<feature type="domain" description="RCK C-terminal" evidence="8">
    <location>
        <begin position="141"/>
        <end position="225"/>
    </location>
</feature>
<feature type="domain" description="RCK N-terminal" evidence="7">
    <location>
        <begin position="230"/>
        <end position="351"/>
    </location>
</feature>
<keyword evidence="4" id="KW-0630">Potassium</keyword>
<evidence type="ECO:0000313" key="9">
    <source>
        <dbReference type="EMBL" id="SMO85729.1"/>
    </source>
</evidence>
<accession>A0A521EP73</accession>
<dbReference type="GO" id="GO:0005886">
    <property type="term" value="C:plasma membrane"/>
    <property type="evidence" value="ECO:0007669"/>
    <property type="project" value="InterPro"/>
</dbReference>
<dbReference type="NCBIfam" id="NF007039">
    <property type="entry name" value="PRK09496.3-2"/>
    <property type="match status" value="1"/>
</dbReference>
<dbReference type="RefSeq" id="WP_142534358.1">
    <property type="nucleotide sequence ID" value="NZ_FXTB01000010.1"/>
</dbReference>
<reference evidence="9 10" key="1">
    <citation type="submission" date="2017-05" db="EMBL/GenBank/DDBJ databases">
        <authorList>
            <person name="Varghese N."/>
            <person name="Submissions S."/>
        </authorList>
    </citation>
    <scope>NUCLEOTIDE SEQUENCE [LARGE SCALE GENOMIC DNA]</scope>
    <source>
        <strain evidence="9 10">DSM 27040</strain>
    </source>
</reference>
<evidence type="ECO:0000256" key="2">
    <source>
        <dbReference type="ARBA" id="ARBA00022448"/>
    </source>
</evidence>
<gene>
    <name evidence="9" type="ORF">SAMN06265379_11033</name>
</gene>
<dbReference type="SUPFAM" id="SSF51735">
    <property type="entry name" value="NAD(P)-binding Rossmann-fold domains"/>
    <property type="match status" value="2"/>
</dbReference>
<dbReference type="NCBIfam" id="NF007032">
    <property type="entry name" value="PRK09496.1-4"/>
    <property type="match status" value="1"/>
</dbReference>
<keyword evidence="3" id="KW-0633">Potassium transport</keyword>
<name>A0A521EP73_SACCC</name>
<dbReference type="OrthoDB" id="9775180at2"/>
<keyword evidence="2" id="KW-0813">Transport</keyword>
<dbReference type="InterPro" id="IPR006036">
    <property type="entry name" value="K_uptake_TrkA"/>
</dbReference>
<dbReference type="GO" id="GO:0015079">
    <property type="term" value="F:potassium ion transmembrane transporter activity"/>
    <property type="evidence" value="ECO:0007669"/>
    <property type="project" value="InterPro"/>
</dbReference>
<organism evidence="9 10">
    <name type="scientific">Saccharicrinis carchari</name>
    <dbReference type="NCBI Taxonomy" id="1168039"/>
    <lineage>
        <taxon>Bacteria</taxon>
        <taxon>Pseudomonadati</taxon>
        <taxon>Bacteroidota</taxon>
        <taxon>Bacteroidia</taxon>
        <taxon>Marinilabiliales</taxon>
        <taxon>Marinilabiliaceae</taxon>
        <taxon>Saccharicrinis</taxon>
    </lineage>
</organism>
<evidence type="ECO:0000259" key="8">
    <source>
        <dbReference type="PROSITE" id="PS51202"/>
    </source>
</evidence>
<dbReference type="PANTHER" id="PTHR43833:SF5">
    <property type="entry name" value="TRK SYSTEM POTASSIUM UPTAKE PROTEIN TRKA"/>
    <property type="match status" value="1"/>
</dbReference>
<dbReference type="Pfam" id="PF02080">
    <property type="entry name" value="TrkA_C"/>
    <property type="match status" value="2"/>
</dbReference>
<dbReference type="Gene3D" id="3.30.70.1450">
    <property type="entry name" value="Regulator of K+ conductance, C-terminal domain"/>
    <property type="match status" value="2"/>
</dbReference>
<dbReference type="InterPro" id="IPR003148">
    <property type="entry name" value="RCK_N"/>
</dbReference>
<sequence>MKIIIAGAGEVGTHVAKMMCHANHDVVLIDDDEEKLKQIDAHFDLLTIVGSVSSIKDLKQANAGDCDLFIAVPPYEELSLMSAILATKLGAKVTIARINNYEYLLPENKEFFKQLGVDELIYPEQLAAKEIATSLKRVGIRQQIEFSDGKLILYAIKIRDNAPIINLTLAEVDERHDGKLYNTVAIIRDGQTIIPHGNERFRHNDLVYILTTPKETAKVLRDTGKQKFDVKNVMILGGSRIGKKLAERLGVRYNVKMIEIDREKSTRLANELEHTLVISGDGRNLELLKDEGLKKMDAFVAVTSNSEVNILACQLAKKMGVKKTVAEVENMDYIALAENIGIGTLINKKLIAASYIYRYTVKARVSEVKCLIASDAEVLELVAGENSKITKNPLSRMKLPRDVNVGGIIRNGKAIIATGDTQIQANDKVVVFALPSGIRKIEKMFL</sequence>
<dbReference type="NCBIfam" id="NF007031">
    <property type="entry name" value="PRK09496.1-2"/>
    <property type="match status" value="1"/>
</dbReference>
<keyword evidence="5" id="KW-0520">NAD</keyword>
<keyword evidence="6" id="KW-0406">Ion transport</keyword>
<dbReference type="AlphaFoldDB" id="A0A521EP73"/>
<evidence type="ECO:0000259" key="7">
    <source>
        <dbReference type="PROSITE" id="PS51201"/>
    </source>
</evidence>
<dbReference type="PANTHER" id="PTHR43833">
    <property type="entry name" value="POTASSIUM CHANNEL PROTEIN 2-RELATED-RELATED"/>
    <property type="match status" value="1"/>
</dbReference>
<keyword evidence="10" id="KW-1185">Reference proteome</keyword>
<dbReference type="Gene3D" id="3.40.50.720">
    <property type="entry name" value="NAD(P)-binding Rossmann-like Domain"/>
    <property type="match status" value="2"/>
</dbReference>
<evidence type="ECO:0000313" key="10">
    <source>
        <dbReference type="Proteomes" id="UP000319040"/>
    </source>
</evidence>
<proteinExistence type="predicted"/>
<dbReference type="SUPFAM" id="SSF116726">
    <property type="entry name" value="TrkA C-terminal domain-like"/>
    <property type="match status" value="2"/>
</dbReference>
<evidence type="ECO:0000256" key="1">
    <source>
        <dbReference type="ARBA" id="ARBA00017378"/>
    </source>
</evidence>
<dbReference type="InterPro" id="IPR006037">
    <property type="entry name" value="RCK_C"/>
</dbReference>
<dbReference type="Pfam" id="PF02254">
    <property type="entry name" value="TrkA_N"/>
    <property type="match status" value="2"/>
</dbReference>
<dbReference type="Proteomes" id="UP000319040">
    <property type="component" value="Unassembled WGS sequence"/>
</dbReference>
<evidence type="ECO:0000256" key="5">
    <source>
        <dbReference type="ARBA" id="ARBA00023027"/>
    </source>
</evidence>
<dbReference type="PROSITE" id="PS51201">
    <property type="entry name" value="RCK_N"/>
    <property type="match status" value="2"/>
</dbReference>
<dbReference type="PRINTS" id="PR00335">
    <property type="entry name" value="KUPTAKETRKA"/>
</dbReference>
<dbReference type="InterPro" id="IPR036291">
    <property type="entry name" value="NAD(P)-bd_dom_sf"/>
</dbReference>
<evidence type="ECO:0000256" key="6">
    <source>
        <dbReference type="ARBA" id="ARBA00023065"/>
    </source>
</evidence>
<dbReference type="InterPro" id="IPR036721">
    <property type="entry name" value="RCK_C_sf"/>
</dbReference>
<dbReference type="NCBIfam" id="NF007038">
    <property type="entry name" value="PRK09496.2-6"/>
    <property type="match status" value="1"/>
</dbReference>
<evidence type="ECO:0000256" key="3">
    <source>
        <dbReference type="ARBA" id="ARBA00022538"/>
    </source>
</evidence>
<dbReference type="PROSITE" id="PS51202">
    <property type="entry name" value="RCK_C"/>
    <property type="match status" value="2"/>
</dbReference>
<protein>
    <recommendedName>
        <fullName evidence="1">Trk system potassium uptake protein TrkA</fullName>
    </recommendedName>
</protein>
<dbReference type="InterPro" id="IPR050721">
    <property type="entry name" value="Trk_Ktr_HKT_K-transport"/>
</dbReference>